<dbReference type="SUPFAM" id="SSF50494">
    <property type="entry name" value="Trypsin-like serine proteases"/>
    <property type="match status" value="1"/>
</dbReference>
<comment type="caution">
    <text evidence="2">The sequence shown here is derived from an EMBL/GenBank/DDBJ whole genome shotgun (WGS) entry which is preliminary data.</text>
</comment>
<dbReference type="RefSeq" id="WP_345409052.1">
    <property type="nucleotide sequence ID" value="NZ_BAAAXS010000001.1"/>
</dbReference>
<dbReference type="EMBL" id="JBHMCF010000037">
    <property type="protein sequence ID" value="MFB9474187.1"/>
    <property type="molecule type" value="Genomic_DNA"/>
</dbReference>
<dbReference type="InterPro" id="IPR009003">
    <property type="entry name" value="Peptidase_S1_PA"/>
</dbReference>
<organism evidence="2 3">
    <name type="scientific">Nonomuraea salmonea</name>
    <dbReference type="NCBI Taxonomy" id="46181"/>
    <lineage>
        <taxon>Bacteria</taxon>
        <taxon>Bacillati</taxon>
        <taxon>Actinomycetota</taxon>
        <taxon>Actinomycetes</taxon>
        <taxon>Streptosporangiales</taxon>
        <taxon>Streptosporangiaceae</taxon>
        <taxon>Nonomuraea</taxon>
    </lineage>
</organism>
<feature type="region of interest" description="Disordered" evidence="1">
    <location>
        <begin position="1"/>
        <end position="27"/>
    </location>
</feature>
<dbReference type="Gene3D" id="2.40.10.10">
    <property type="entry name" value="Trypsin-like serine proteases"/>
    <property type="match status" value="1"/>
</dbReference>
<reference evidence="2 3" key="1">
    <citation type="submission" date="2024-09" db="EMBL/GenBank/DDBJ databases">
        <authorList>
            <person name="Sun Q."/>
            <person name="Mori K."/>
        </authorList>
    </citation>
    <scope>NUCLEOTIDE SEQUENCE [LARGE SCALE GENOMIC DNA]</scope>
    <source>
        <strain evidence="2 3">JCM 3324</strain>
    </source>
</reference>
<evidence type="ECO:0000313" key="3">
    <source>
        <dbReference type="Proteomes" id="UP001589568"/>
    </source>
</evidence>
<keyword evidence="3" id="KW-1185">Reference proteome</keyword>
<evidence type="ECO:0000313" key="2">
    <source>
        <dbReference type="EMBL" id="MFB9474187.1"/>
    </source>
</evidence>
<gene>
    <name evidence="2" type="ORF">ACFFR3_32215</name>
</gene>
<accession>A0ABV5NVB9</accession>
<sequence>MAHPSQQRRPPEISRQQHHGDGLKCYPGDSGGPWFNANKAYGIYKGQSSTGTGTAGCNWAVYMAINYISTINVSLMYG</sequence>
<name>A0ABV5NVB9_9ACTN</name>
<evidence type="ECO:0000256" key="1">
    <source>
        <dbReference type="SAM" id="MobiDB-lite"/>
    </source>
</evidence>
<proteinExistence type="predicted"/>
<dbReference type="InterPro" id="IPR043504">
    <property type="entry name" value="Peptidase_S1_PA_chymotrypsin"/>
</dbReference>
<evidence type="ECO:0008006" key="4">
    <source>
        <dbReference type="Google" id="ProtNLM"/>
    </source>
</evidence>
<protein>
    <recommendedName>
        <fullName evidence="4">Trypsin-like serine protease</fullName>
    </recommendedName>
</protein>
<dbReference type="Proteomes" id="UP001589568">
    <property type="component" value="Unassembled WGS sequence"/>
</dbReference>